<protein>
    <submittedName>
        <fullName evidence="2">Uncharacterized protein</fullName>
    </submittedName>
</protein>
<sequence>MAWFIVTLVVPGVTPAFFFWLLWAVKWNRRRDVHPFLMVKDGQLGWSTIALCSAALLEVPAGWPIVRGLLVLLIIVSAMWAVVGAMEPVPYPDTPPGGRNLWRLSLTAYVAASATFAFVHYQAWSFS</sequence>
<dbReference type="RefSeq" id="WP_045829832.1">
    <property type="nucleotide sequence ID" value="NZ_JZRB01000025.1"/>
</dbReference>
<name>A0A0F3KNA3_9GAMM</name>
<accession>A0A0F3KNA3</accession>
<keyword evidence="1" id="KW-0812">Transmembrane</keyword>
<feature type="transmembrane region" description="Helical" evidence="1">
    <location>
        <begin position="69"/>
        <end position="89"/>
    </location>
</feature>
<comment type="caution">
    <text evidence="2">The sequence shown here is derived from an EMBL/GenBank/DDBJ whole genome shotgun (WGS) entry which is preliminary data.</text>
</comment>
<feature type="transmembrane region" description="Helical" evidence="1">
    <location>
        <begin position="44"/>
        <end position="63"/>
    </location>
</feature>
<dbReference type="AlphaFoldDB" id="A0A0F3KNA3"/>
<feature type="transmembrane region" description="Helical" evidence="1">
    <location>
        <begin position="101"/>
        <end position="121"/>
    </location>
</feature>
<dbReference type="Proteomes" id="UP000033651">
    <property type="component" value="Unassembled WGS sequence"/>
</dbReference>
<dbReference type="OrthoDB" id="9112604at2"/>
<organism evidence="2 3">
    <name type="scientific">Luteibacter yeojuensis</name>
    <dbReference type="NCBI Taxonomy" id="345309"/>
    <lineage>
        <taxon>Bacteria</taxon>
        <taxon>Pseudomonadati</taxon>
        <taxon>Pseudomonadota</taxon>
        <taxon>Gammaproteobacteria</taxon>
        <taxon>Lysobacterales</taxon>
        <taxon>Rhodanobacteraceae</taxon>
        <taxon>Luteibacter</taxon>
    </lineage>
</organism>
<evidence type="ECO:0000313" key="2">
    <source>
        <dbReference type="EMBL" id="KJV32467.1"/>
    </source>
</evidence>
<dbReference type="EMBL" id="JZRB01000025">
    <property type="protein sequence ID" value="KJV32467.1"/>
    <property type="molecule type" value="Genomic_DNA"/>
</dbReference>
<gene>
    <name evidence="2" type="ORF">VI08_12010</name>
</gene>
<feature type="transmembrane region" description="Helical" evidence="1">
    <location>
        <begin position="6"/>
        <end position="23"/>
    </location>
</feature>
<evidence type="ECO:0000256" key="1">
    <source>
        <dbReference type="SAM" id="Phobius"/>
    </source>
</evidence>
<keyword evidence="1" id="KW-0472">Membrane</keyword>
<reference evidence="2 3" key="1">
    <citation type="submission" date="2015-03" db="EMBL/GenBank/DDBJ databases">
        <title>Draft genome sequence of Luteibacter yeojuensis strain SU11.</title>
        <authorList>
            <person name="Sulaiman J."/>
            <person name="Priya K."/>
            <person name="Chan K.-G."/>
        </authorList>
    </citation>
    <scope>NUCLEOTIDE SEQUENCE [LARGE SCALE GENOMIC DNA]</scope>
    <source>
        <strain evidence="2 3">SU11</strain>
    </source>
</reference>
<evidence type="ECO:0000313" key="3">
    <source>
        <dbReference type="Proteomes" id="UP000033651"/>
    </source>
</evidence>
<dbReference type="PATRIC" id="fig|345309.4.peg.1746"/>
<keyword evidence="3" id="KW-1185">Reference proteome</keyword>
<proteinExistence type="predicted"/>
<keyword evidence="1" id="KW-1133">Transmembrane helix</keyword>